<dbReference type="EMBL" id="SMRP01000006">
    <property type="protein sequence ID" value="TDG23278.1"/>
    <property type="molecule type" value="Genomic_DNA"/>
</dbReference>
<dbReference type="GO" id="GO:1902201">
    <property type="term" value="P:negative regulation of bacterial-type flagellum-dependent cell motility"/>
    <property type="evidence" value="ECO:0007669"/>
    <property type="project" value="TreeGrafter"/>
</dbReference>
<dbReference type="GO" id="GO:0052621">
    <property type="term" value="F:diguanylate cyclase activity"/>
    <property type="evidence" value="ECO:0007669"/>
    <property type="project" value="UniProtKB-EC"/>
</dbReference>
<dbReference type="OrthoDB" id="9813903at2"/>
<dbReference type="InterPro" id="IPR050469">
    <property type="entry name" value="Diguanylate_Cyclase"/>
</dbReference>
<evidence type="ECO:0000313" key="5">
    <source>
        <dbReference type="Proteomes" id="UP000295722"/>
    </source>
</evidence>
<keyword evidence="5" id="KW-1185">Reference proteome</keyword>
<dbReference type="PROSITE" id="PS50887">
    <property type="entry name" value="GGDEF"/>
    <property type="match status" value="1"/>
</dbReference>
<dbReference type="PANTHER" id="PTHR45138">
    <property type="entry name" value="REGULATORY COMPONENTS OF SENSORY TRANSDUCTION SYSTEM"/>
    <property type="match status" value="1"/>
</dbReference>
<evidence type="ECO:0000259" key="3">
    <source>
        <dbReference type="PROSITE" id="PS50887"/>
    </source>
</evidence>
<dbReference type="SUPFAM" id="SSF55073">
    <property type="entry name" value="Nucleotide cyclase"/>
    <property type="match status" value="1"/>
</dbReference>
<dbReference type="NCBIfam" id="TIGR00254">
    <property type="entry name" value="GGDEF"/>
    <property type="match status" value="1"/>
</dbReference>
<dbReference type="PANTHER" id="PTHR45138:SF9">
    <property type="entry name" value="DIGUANYLATE CYCLASE DGCM-RELATED"/>
    <property type="match status" value="1"/>
</dbReference>
<dbReference type="AlphaFoldDB" id="A0A4V2ZZ25"/>
<dbReference type="GO" id="GO:0043709">
    <property type="term" value="P:cell adhesion involved in single-species biofilm formation"/>
    <property type="evidence" value="ECO:0007669"/>
    <property type="project" value="TreeGrafter"/>
</dbReference>
<evidence type="ECO:0000256" key="2">
    <source>
        <dbReference type="ARBA" id="ARBA00034247"/>
    </source>
</evidence>
<comment type="catalytic activity">
    <reaction evidence="2">
        <text>2 GTP = 3',3'-c-di-GMP + 2 diphosphate</text>
        <dbReference type="Rhea" id="RHEA:24898"/>
        <dbReference type="ChEBI" id="CHEBI:33019"/>
        <dbReference type="ChEBI" id="CHEBI:37565"/>
        <dbReference type="ChEBI" id="CHEBI:58805"/>
        <dbReference type="EC" id="2.7.7.65"/>
    </reaction>
</comment>
<dbReference type="InterPro" id="IPR000160">
    <property type="entry name" value="GGDEF_dom"/>
</dbReference>
<evidence type="ECO:0000256" key="1">
    <source>
        <dbReference type="ARBA" id="ARBA00012528"/>
    </source>
</evidence>
<proteinExistence type="predicted"/>
<gene>
    <name evidence="4" type="ORF">EYW47_15215</name>
</gene>
<dbReference type="InterPro" id="IPR043128">
    <property type="entry name" value="Rev_trsase/Diguanyl_cyclase"/>
</dbReference>
<dbReference type="InterPro" id="IPR029787">
    <property type="entry name" value="Nucleotide_cyclase"/>
</dbReference>
<dbReference type="Gene3D" id="3.30.70.270">
    <property type="match status" value="1"/>
</dbReference>
<dbReference type="EC" id="2.7.7.65" evidence="1"/>
<dbReference type="GO" id="GO:0005886">
    <property type="term" value="C:plasma membrane"/>
    <property type="evidence" value="ECO:0007669"/>
    <property type="project" value="TreeGrafter"/>
</dbReference>
<organism evidence="4 5">
    <name type="scientific">Paraburkholderia silviterrae</name>
    <dbReference type="NCBI Taxonomy" id="2528715"/>
    <lineage>
        <taxon>Bacteria</taxon>
        <taxon>Pseudomonadati</taxon>
        <taxon>Pseudomonadota</taxon>
        <taxon>Betaproteobacteria</taxon>
        <taxon>Burkholderiales</taxon>
        <taxon>Burkholderiaceae</taxon>
        <taxon>Paraburkholderia</taxon>
    </lineage>
</organism>
<dbReference type="Pfam" id="PF00990">
    <property type="entry name" value="GGDEF"/>
    <property type="match status" value="1"/>
</dbReference>
<evidence type="ECO:0000313" key="4">
    <source>
        <dbReference type="EMBL" id="TDG23278.1"/>
    </source>
</evidence>
<protein>
    <recommendedName>
        <fullName evidence="1">diguanylate cyclase</fullName>
        <ecNumber evidence="1">2.7.7.65</ecNumber>
    </recommendedName>
</protein>
<dbReference type="FunFam" id="3.30.70.270:FF:000001">
    <property type="entry name" value="Diguanylate cyclase domain protein"/>
    <property type="match status" value="1"/>
</dbReference>
<dbReference type="SMART" id="SM00267">
    <property type="entry name" value="GGDEF"/>
    <property type="match status" value="1"/>
</dbReference>
<comment type="caution">
    <text evidence="4">The sequence shown here is derived from an EMBL/GenBank/DDBJ whole genome shotgun (WGS) entry which is preliminary data.</text>
</comment>
<accession>A0A4V2ZZ25</accession>
<dbReference type="Proteomes" id="UP000295722">
    <property type="component" value="Unassembled WGS sequence"/>
</dbReference>
<sequence>MPNNNNALPRRASFVARARSHSPPMGGRKARAIRVPSRPLARSERLRLIRRIRELEAENSALAQLTITDSLTGAYNRRHLEAVLASDARLRERTHSAALCVFDIDNFKTFNDTYGHSAGDQLLRAVARAVMRCLRAGDDYLFRLGGDEFCVLLFVNAASEALRIVRRMQRAVKALLLPQPEMARRALTISLGVAWRGNDARSPEAQASPWDMYLRADTMLYDAKRAGRDRIEFAAV</sequence>
<dbReference type="CDD" id="cd01949">
    <property type="entry name" value="GGDEF"/>
    <property type="match status" value="1"/>
</dbReference>
<name>A0A4V2ZZ25_9BURK</name>
<reference evidence="4 5" key="1">
    <citation type="submission" date="2019-03" db="EMBL/GenBank/DDBJ databases">
        <title>Paraburkholderia sp. 4M-K11, isolated from subtropical forest soil.</title>
        <authorList>
            <person name="Gao Z.-H."/>
            <person name="Qiu L.-H."/>
        </authorList>
    </citation>
    <scope>NUCLEOTIDE SEQUENCE [LARGE SCALE GENOMIC DNA]</scope>
    <source>
        <strain evidence="4 5">4M-K11</strain>
    </source>
</reference>
<feature type="domain" description="GGDEF" evidence="3">
    <location>
        <begin position="95"/>
        <end position="236"/>
    </location>
</feature>
<dbReference type="RefSeq" id="WP_133195648.1">
    <property type="nucleotide sequence ID" value="NZ_JBHUCW010000009.1"/>
</dbReference>